<reference evidence="2" key="2">
    <citation type="journal article" date="2015" name="Data Brief">
        <title>Shoot transcriptome of the giant reed, Arundo donax.</title>
        <authorList>
            <person name="Barrero R.A."/>
            <person name="Guerrero F.D."/>
            <person name="Moolhuijzen P."/>
            <person name="Goolsby J.A."/>
            <person name="Tidwell J."/>
            <person name="Bellgard S.E."/>
            <person name="Bellgard M.I."/>
        </authorList>
    </citation>
    <scope>NUCLEOTIDE SEQUENCE</scope>
    <source>
        <tissue evidence="2">Shoot tissue taken approximately 20 cm above the soil surface</tissue>
    </source>
</reference>
<proteinExistence type="predicted"/>
<evidence type="ECO:0000313" key="2">
    <source>
        <dbReference type="EMBL" id="JAD65727.1"/>
    </source>
</evidence>
<reference evidence="2" key="1">
    <citation type="submission" date="2014-09" db="EMBL/GenBank/DDBJ databases">
        <authorList>
            <person name="Magalhaes I.L.F."/>
            <person name="Oliveira U."/>
            <person name="Santos F.R."/>
            <person name="Vidigal T.H.D.A."/>
            <person name="Brescovit A.D."/>
            <person name="Santos A.J."/>
        </authorList>
    </citation>
    <scope>NUCLEOTIDE SEQUENCE</scope>
    <source>
        <tissue evidence="2">Shoot tissue taken approximately 20 cm above the soil surface</tissue>
    </source>
</reference>
<accession>A0A0A9C2G0</accession>
<feature type="compositionally biased region" description="Gly residues" evidence="1">
    <location>
        <begin position="1"/>
        <end position="10"/>
    </location>
</feature>
<organism evidence="2">
    <name type="scientific">Arundo donax</name>
    <name type="common">Giant reed</name>
    <name type="synonym">Donax arundinaceus</name>
    <dbReference type="NCBI Taxonomy" id="35708"/>
    <lineage>
        <taxon>Eukaryota</taxon>
        <taxon>Viridiplantae</taxon>
        <taxon>Streptophyta</taxon>
        <taxon>Embryophyta</taxon>
        <taxon>Tracheophyta</taxon>
        <taxon>Spermatophyta</taxon>
        <taxon>Magnoliopsida</taxon>
        <taxon>Liliopsida</taxon>
        <taxon>Poales</taxon>
        <taxon>Poaceae</taxon>
        <taxon>PACMAD clade</taxon>
        <taxon>Arundinoideae</taxon>
        <taxon>Arundineae</taxon>
        <taxon>Arundo</taxon>
    </lineage>
</organism>
<name>A0A0A9C2G0_ARUDO</name>
<feature type="compositionally biased region" description="Basic and acidic residues" evidence="1">
    <location>
        <begin position="25"/>
        <end position="35"/>
    </location>
</feature>
<dbReference type="EMBL" id="GBRH01232168">
    <property type="protein sequence ID" value="JAD65727.1"/>
    <property type="molecule type" value="Transcribed_RNA"/>
</dbReference>
<dbReference type="AlphaFoldDB" id="A0A0A9C2G0"/>
<evidence type="ECO:0000256" key="1">
    <source>
        <dbReference type="SAM" id="MobiDB-lite"/>
    </source>
</evidence>
<protein>
    <submittedName>
        <fullName evidence="2">Uncharacterized protein</fullName>
    </submittedName>
</protein>
<sequence length="35" mass="3621">MFDDGNGGNSPAGASSGVGRRRAGRRGDKECYGDF</sequence>
<feature type="region of interest" description="Disordered" evidence="1">
    <location>
        <begin position="1"/>
        <end position="35"/>
    </location>
</feature>